<dbReference type="InterPro" id="IPR000847">
    <property type="entry name" value="LysR_HTH_N"/>
</dbReference>
<dbReference type="InterPro" id="IPR005119">
    <property type="entry name" value="LysR_subst-bd"/>
</dbReference>
<dbReference type="Pfam" id="PF00126">
    <property type="entry name" value="HTH_1"/>
    <property type="match status" value="1"/>
</dbReference>
<accession>A0A387FT88</accession>
<name>A0A387FT88_9HYPH</name>
<dbReference type="GO" id="GO:0003700">
    <property type="term" value="F:DNA-binding transcription factor activity"/>
    <property type="evidence" value="ECO:0007669"/>
    <property type="project" value="InterPro"/>
</dbReference>
<sequence length="309" mass="33938">MEIKLLRSFIELADAGHYGKTAAKLFITQSTLSKQIQALEETVGGALFERGRHGAILTPLGMLLKREAWSLLRLSEDIDVKMRRANAGLTGQLDIGFGVSTLIVAPELIAGFRAATPDSQITLNDLPSREQHQRLMTGRLDVGFCRAPEEDGELSFMPLVEEQLALVLPREVEFPAPDRMSTLNRLGFVALSPSSGPGLDGQVSRWCAANGFKPRIVQHAEDILTVHAVVAAGLGAAFLPWRGVNALSGRTHQQPLSGVESSWPIGLCWHEKQATPLLSRFVDYVSAHRRGDAFLCDQQEQFQPTPRRK</sequence>
<dbReference type="OrthoDB" id="9811588at2"/>
<dbReference type="PROSITE" id="PS50931">
    <property type="entry name" value="HTH_LYSR"/>
    <property type="match status" value="1"/>
</dbReference>
<dbReference type="SUPFAM" id="SSF53850">
    <property type="entry name" value="Periplasmic binding protein-like II"/>
    <property type="match status" value="1"/>
</dbReference>
<dbReference type="Pfam" id="PF03466">
    <property type="entry name" value="LysR_substrate"/>
    <property type="match status" value="1"/>
</dbReference>
<evidence type="ECO:0000313" key="6">
    <source>
        <dbReference type="EMBL" id="AYG59294.1"/>
    </source>
</evidence>
<dbReference type="SUPFAM" id="SSF46785">
    <property type="entry name" value="Winged helix' DNA-binding domain"/>
    <property type="match status" value="1"/>
</dbReference>
<dbReference type="AlphaFoldDB" id="A0A387FT88"/>
<keyword evidence="3" id="KW-0238">DNA-binding</keyword>
<dbReference type="PANTHER" id="PTHR30346">
    <property type="entry name" value="TRANSCRIPTIONAL DUAL REGULATOR HCAR-RELATED"/>
    <property type="match status" value="1"/>
</dbReference>
<dbReference type="RefSeq" id="WP_120704309.1">
    <property type="nucleotide sequence ID" value="NZ_CP032694.1"/>
</dbReference>
<dbReference type="Gene3D" id="3.40.190.10">
    <property type="entry name" value="Periplasmic binding protein-like II"/>
    <property type="match status" value="2"/>
</dbReference>
<dbReference type="PANTHER" id="PTHR30346:SF28">
    <property type="entry name" value="HTH-TYPE TRANSCRIPTIONAL REGULATOR CYNR"/>
    <property type="match status" value="1"/>
</dbReference>
<dbReference type="PRINTS" id="PR00039">
    <property type="entry name" value="HTHLYSR"/>
</dbReference>
<keyword evidence="7" id="KW-1185">Reference proteome</keyword>
<evidence type="ECO:0000256" key="1">
    <source>
        <dbReference type="ARBA" id="ARBA00009437"/>
    </source>
</evidence>
<evidence type="ECO:0000256" key="2">
    <source>
        <dbReference type="ARBA" id="ARBA00023015"/>
    </source>
</evidence>
<dbReference type="GO" id="GO:0003677">
    <property type="term" value="F:DNA binding"/>
    <property type="evidence" value="ECO:0007669"/>
    <property type="project" value="UniProtKB-KW"/>
</dbReference>
<gene>
    <name evidence="6" type="ORF">CCGE525_11195</name>
</gene>
<organism evidence="6 7">
    <name type="scientific">Rhizobium jaguaris</name>
    <dbReference type="NCBI Taxonomy" id="1312183"/>
    <lineage>
        <taxon>Bacteria</taxon>
        <taxon>Pseudomonadati</taxon>
        <taxon>Pseudomonadota</taxon>
        <taxon>Alphaproteobacteria</taxon>
        <taxon>Hyphomicrobiales</taxon>
        <taxon>Rhizobiaceae</taxon>
        <taxon>Rhizobium/Agrobacterium group</taxon>
        <taxon>Rhizobium</taxon>
    </lineage>
</organism>
<evidence type="ECO:0000256" key="4">
    <source>
        <dbReference type="ARBA" id="ARBA00023163"/>
    </source>
</evidence>
<keyword evidence="4" id="KW-0804">Transcription</keyword>
<dbReference type="InterPro" id="IPR036390">
    <property type="entry name" value="WH_DNA-bd_sf"/>
</dbReference>
<protein>
    <submittedName>
        <fullName evidence="6">LysR family transcriptional regulator</fullName>
    </submittedName>
</protein>
<dbReference type="Proteomes" id="UP000282195">
    <property type="component" value="Chromosome"/>
</dbReference>
<evidence type="ECO:0000256" key="3">
    <source>
        <dbReference type="ARBA" id="ARBA00023125"/>
    </source>
</evidence>
<keyword evidence="2" id="KW-0805">Transcription regulation</keyword>
<dbReference type="InterPro" id="IPR036388">
    <property type="entry name" value="WH-like_DNA-bd_sf"/>
</dbReference>
<proteinExistence type="inferred from homology"/>
<reference evidence="6 7" key="1">
    <citation type="submission" date="2018-10" db="EMBL/GenBank/DDBJ databases">
        <title>Rhizobium etli, R. leguminosarum and a new Rhizobium genospecies from Phaseolus dumosus.</title>
        <authorList>
            <person name="Ramirez-Puebla S.T."/>
            <person name="Rogel-Hernandez M.A."/>
            <person name="Guerrero G."/>
            <person name="Ormeno-Orrillo E."/>
            <person name="Martinez-Romero J.C."/>
            <person name="Negrete-Yankelevich S."/>
            <person name="Martinez-Romero E."/>
        </authorList>
    </citation>
    <scope>NUCLEOTIDE SEQUENCE [LARGE SCALE GENOMIC DNA]</scope>
    <source>
        <strain evidence="6 7">CCGE525</strain>
    </source>
</reference>
<dbReference type="CDD" id="cd08414">
    <property type="entry name" value="PBP2_LTTR_aromatics_like"/>
    <property type="match status" value="1"/>
</dbReference>
<comment type="similarity">
    <text evidence="1">Belongs to the LysR transcriptional regulatory family.</text>
</comment>
<dbReference type="Gene3D" id="1.10.10.10">
    <property type="entry name" value="Winged helix-like DNA-binding domain superfamily/Winged helix DNA-binding domain"/>
    <property type="match status" value="1"/>
</dbReference>
<dbReference type="EMBL" id="CP032694">
    <property type="protein sequence ID" value="AYG59294.1"/>
    <property type="molecule type" value="Genomic_DNA"/>
</dbReference>
<dbReference type="GO" id="GO:0032993">
    <property type="term" value="C:protein-DNA complex"/>
    <property type="evidence" value="ECO:0007669"/>
    <property type="project" value="TreeGrafter"/>
</dbReference>
<evidence type="ECO:0000313" key="7">
    <source>
        <dbReference type="Proteomes" id="UP000282195"/>
    </source>
</evidence>
<dbReference type="KEGG" id="rjg:CCGE525_11195"/>
<feature type="domain" description="HTH lysR-type" evidence="5">
    <location>
        <begin position="1"/>
        <end position="58"/>
    </location>
</feature>
<evidence type="ECO:0000259" key="5">
    <source>
        <dbReference type="PROSITE" id="PS50931"/>
    </source>
</evidence>